<keyword evidence="1" id="KW-1133">Transmembrane helix</keyword>
<organism evidence="2 3">
    <name type="scientific">Lasiodiplodia theobromae</name>
    <dbReference type="NCBI Taxonomy" id="45133"/>
    <lineage>
        <taxon>Eukaryota</taxon>
        <taxon>Fungi</taxon>
        <taxon>Dikarya</taxon>
        <taxon>Ascomycota</taxon>
        <taxon>Pezizomycotina</taxon>
        <taxon>Dothideomycetes</taxon>
        <taxon>Dothideomycetes incertae sedis</taxon>
        <taxon>Botryosphaeriales</taxon>
        <taxon>Botryosphaeriaceae</taxon>
        <taxon>Lasiodiplodia</taxon>
    </lineage>
</organism>
<gene>
    <name evidence="2" type="ORF">DBV05_g11654</name>
</gene>
<dbReference type="EMBL" id="VCHE01000177">
    <property type="protein sequence ID" value="KAB2569672.1"/>
    <property type="molecule type" value="Genomic_DNA"/>
</dbReference>
<evidence type="ECO:0000313" key="3">
    <source>
        <dbReference type="Proteomes" id="UP000325902"/>
    </source>
</evidence>
<reference evidence="2 3" key="1">
    <citation type="journal article" date="2019" name="Sci. Rep.">
        <title>A multi-omics analysis of the grapevine pathogen Lasiodiplodia theobromae reveals that temperature affects the expression of virulence- and pathogenicity-related genes.</title>
        <authorList>
            <person name="Felix C."/>
            <person name="Meneses R."/>
            <person name="Goncalves M.F.M."/>
            <person name="Tilleman L."/>
            <person name="Duarte A.S."/>
            <person name="Jorrin-Novo J.V."/>
            <person name="Van de Peer Y."/>
            <person name="Deforce D."/>
            <person name="Van Nieuwerburgh F."/>
            <person name="Esteves A.C."/>
            <person name="Alves A."/>
        </authorList>
    </citation>
    <scope>NUCLEOTIDE SEQUENCE [LARGE SCALE GENOMIC DNA]</scope>
    <source>
        <strain evidence="2 3">LA-SOL3</strain>
    </source>
</reference>
<accession>A0A5N5CWJ0</accession>
<dbReference type="OrthoDB" id="5429468at2759"/>
<dbReference type="Proteomes" id="UP000325902">
    <property type="component" value="Unassembled WGS sequence"/>
</dbReference>
<feature type="transmembrane region" description="Helical" evidence="1">
    <location>
        <begin position="385"/>
        <end position="405"/>
    </location>
</feature>
<name>A0A5N5CWJ0_9PEZI</name>
<evidence type="ECO:0000313" key="2">
    <source>
        <dbReference type="EMBL" id="KAB2569672.1"/>
    </source>
</evidence>
<keyword evidence="1" id="KW-0472">Membrane</keyword>
<evidence type="ECO:0000256" key="1">
    <source>
        <dbReference type="SAM" id="Phobius"/>
    </source>
</evidence>
<feature type="transmembrane region" description="Helical" evidence="1">
    <location>
        <begin position="334"/>
        <end position="364"/>
    </location>
</feature>
<keyword evidence="1" id="KW-0812">Transmembrane</keyword>
<comment type="caution">
    <text evidence="2">The sequence shown here is derived from an EMBL/GenBank/DDBJ whole genome shotgun (WGS) entry which is preliminary data.</text>
</comment>
<protein>
    <submittedName>
        <fullName evidence="2">Uncharacterized protein</fullName>
    </submittedName>
</protein>
<keyword evidence="3" id="KW-1185">Reference proteome</keyword>
<proteinExistence type="predicted"/>
<feature type="transmembrane region" description="Helical" evidence="1">
    <location>
        <begin position="6"/>
        <end position="33"/>
    </location>
</feature>
<dbReference type="AlphaFoldDB" id="A0A5N5CWJ0"/>
<sequence length="457" mass="51085">MAVENPFLRVGLTCLIWTLLLLLGSLQVANLVIQIIFATKYNSNVDGDSLEFALYKNSRFQNCSSRSPPPTVDCSVINGHLSEGKIYKDYINQGQNYLNQLNYYNDESNTASGVKYTWCDLASCLNGFRVIPSTPRDSAFTFTGIEQWANLNLIAITALWALRTEFFKSKEKCPYNCKGMRVWDWPPIAYATVQSGLWCYSFVALVSNPHGASTMSVISWVTPWIYAYGTQYHPLACAFADHPRRKKVVLATLIAATAAAQWIASCYVFSVEYYALATGVSHDPRRRYDCVARWMEAAPAGAAAAHECSPEQLCGRDWLFKDPGLQSYVDVSSAIYLAAFAVWSGGLVLPFFAFGIGWLGDGVLTCRWGSMRDGIFLSIVRFFRPIWFIAPIAGAVVYFGINLLVRLGKSWNELDREAGVMYDVDCRVVHVALSPCKQYLDVDDGRILRIVASWFNA</sequence>
<feature type="transmembrane region" description="Helical" evidence="1">
    <location>
        <begin position="248"/>
        <end position="270"/>
    </location>
</feature>